<feature type="compositionally biased region" description="Basic and acidic residues" evidence="2">
    <location>
        <begin position="935"/>
        <end position="946"/>
    </location>
</feature>
<comment type="similarity">
    <text evidence="1">Belongs to the CBF/MAK21 family.</text>
</comment>
<protein>
    <recommendedName>
        <fullName evidence="3">CCAAT-binding factor domain-containing protein</fullName>
    </recommendedName>
</protein>
<dbReference type="InterPro" id="IPR040155">
    <property type="entry name" value="CEBPZ/Mak21-like"/>
</dbReference>
<feature type="domain" description="CCAAT-binding factor" evidence="3">
    <location>
        <begin position="480"/>
        <end position="689"/>
    </location>
</feature>
<accession>A0ABP0FMA0</accession>
<keyword evidence="5" id="KW-1185">Reference proteome</keyword>
<feature type="compositionally biased region" description="Basic and acidic residues" evidence="2">
    <location>
        <begin position="893"/>
        <end position="912"/>
    </location>
</feature>
<comment type="caution">
    <text evidence="4">The sequence shown here is derived from an EMBL/GenBank/DDBJ whole genome shotgun (WGS) entry which is preliminary data.</text>
</comment>
<organism evidence="4 5">
    <name type="scientific">Clavelina lepadiformis</name>
    <name type="common">Light-bulb sea squirt</name>
    <name type="synonym">Ascidia lepadiformis</name>
    <dbReference type="NCBI Taxonomy" id="159417"/>
    <lineage>
        <taxon>Eukaryota</taxon>
        <taxon>Metazoa</taxon>
        <taxon>Chordata</taxon>
        <taxon>Tunicata</taxon>
        <taxon>Ascidiacea</taxon>
        <taxon>Aplousobranchia</taxon>
        <taxon>Clavelinidae</taxon>
        <taxon>Clavelina</taxon>
    </lineage>
</organism>
<dbReference type="PANTHER" id="PTHR12048">
    <property type="entry name" value="CCAAT-BINDING FACTOR-RELATED"/>
    <property type="match status" value="1"/>
</dbReference>
<feature type="region of interest" description="Disordered" evidence="2">
    <location>
        <begin position="588"/>
        <end position="643"/>
    </location>
</feature>
<dbReference type="Proteomes" id="UP001642483">
    <property type="component" value="Unassembled WGS sequence"/>
</dbReference>
<dbReference type="Pfam" id="PF03914">
    <property type="entry name" value="CBF"/>
    <property type="match status" value="1"/>
</dbReference>
<evidence type="ECO:0000256" key="1">
    <source>
        <dbReference type="ARBA" id="ARBA00007797"/>
    </source>
</evidence>
<feature type="compositionally biased region" description="Basic residues" evidence="2">
    <location>
        <begin position="959"/>
        <end position="982"/>
    </location>
</feature>
<evidence type="ECO:0000313" key="4">
    <source>
        <dbReference type="EMBL" id="CAK8680476.1"/>
    </source>
</evidence>
<evidence type="ECO:0000313" key="5">
    <source>
        <dbReference type="Proteomes" id="UP001642483"/>
    </source>
</evidence>
<dbReference type="EMBL" id="CAWYQH010000068">
    <property type="protein sequence ID" value="CAK8680476.1"/>
    <property type="molecule type" value="Genomic_DNA"/>
</dbReference>
<dbReference type="InterPro" id="IPR016024">
    <property type="entry name" value="ARM-type_fold"/>
</dbReference>
<feature type="compositionally biased region" description="Acidic residues" evidence="2">
    <location>
        <begin position="867"/>
        <end position="876"/>
    </location>
</feature>
<proteinExistence type="inferred from homology"/>
<feature type="compositionally biased region" description="Acidic residues" evidence="2">
    <location>
        <begin position="841"/>
        <end position="860"/>
    </location>
</feature>
<feature type="compositionally biased region" description="Polar residues" evidence="2">
    <location>
        <begin position="626"/>
        <end position="640"/>
    </location>
</feature>
<sequence>MPKETLKLDDVIALGGGKEDYDMLKDLEKETRKTEVEDFNDGEFKNLINELGFKQISKPERLKGKKSKTRIKKKSPIQDNAISSTTALALSTATVSSGKSPNSTQISSDVPYFNSLPSQLMLKPSSLWHETFAHDSAGQVAVNESYVGSLHAQANKLLENEIKLYRDRHNVSSGSNKDERNAEWMQTVASAGTLSDRVAALSLMVQEAPIHKFHSLEQLLAMAKKKGRREAIMGIEAIRDLMLGDLLPDNRRLKYFHQHPLDLLLLSIKASDGSGEWSVESSQRRLILWAYEHRLKELTLSFVNYLKTFAHDSLEVSKCKAMSVALELLTKKPEQEKVLLTLLANKLGDPKYKIASKALHMLNCVVAQHPLMQGIIVQEVRDLLLRPNLAARAQYYCVCFLSSQILSHERREVAQKLVQIYMKFFKACVEKKKNADNKMLSALLTGVNRAFPYASVTDDEIVGELDILFRTIHLSNLNTAVQSLVLLFQVFSSRNEISDRFYNALYAALFHSELPICTSRHPMLLNVLFRALKADPCDPRVQAFLKRLLQITTLQLPPFSAAVLTLLSELIAVKPSLTCSLMGSTKKTENLKNEESTQNELENPGWLQDEDDDEHFLDVKEDSDAPESSPTEVEQQVSSWTHKHRDAMRHVNSAYDPLHRNPQYCGAEKCAVWELHSMIRHFHPTVALYSKDLISQQLNRDASSGDPLNDHTLIKFLDRFVYRNPKDQTKKNQPIPVMSIHRRRRHASFQNAIPVNSVEFLKKSELSPEEVFFHRYFTSQAGIRPRHTKEGENDESDVESISDDEFEQFMMSAEGQKQIDQQLNFSNHVYKTKTKKGSFSGDEDIDEDESDLASENDDDIQGGYGFDLEDGEEDFLGDGGVFLDENTGSSKKRPSDTRKGLSDPKKRKKEMDDFSLMLEENVTDKVDSTSSHAVSNKDRASAKQLKWENKRDLRDILAKKKSWKQGHIPKSKSGRINKKSFKRKEGNSAKHSKKLKKSGRKR</sequence>
<gene>
    <name evidence="4" type="ORF">CVLEPA_LOCUS10723</name>
</gene>
<feature type="region of interest" description="Disordered" evidence="2">
    <location>
        <begin position="958"/>
        <end position="1002"/>
    </location>
</feature>
<dbReference type="InterPro" id="IPR005612">
    <property type="entry name" value="CCAAT-binding_factor"/>
</dbReference>
<dbReference type="PANTHER" id="PTHR12048:SF0">
    <property type="entry name" value="CCAAT_ENHANCER-BINDING PROTEIN ZETA"/>
    <property type="match status" value="1"/>
</dbReference>
<dbReference type="SUPFAM" id="SSF48371">
    <property type="entry name" value="ARM repeat"/>
    <property type="match status" value="1"/>
</dbReference>
<evidence type="ECO:0000256" key="2">
    <source>
        <dbReference type="SAM" id="MobiDB-lite"/>
    </source>
</evidence>
<evidence type="ECO:0000259" key="3">
    <source>
        <dbReference type="Pfam" id="PF03914"/>
    </source>
</evidence>
<feature type="compositionally biased region" description="Basic residues" evidence="2">
    <location>
        <begin position="990"/>
        <end position="1002"/>
    </location>
</feature>
<name>A0ABP0FMA0_CLALP</name>
<feature type="region of interest" description="Disordered" evidence="2">
    <location>
        <begin position="835"/>
        <end position="946"/>
    </location>
</feature>
<reference evidence="4 5" key="1">
    <citation type="submission" date="2024-02" db="EMBL/GenBank/DDBJ databases">
        <authorList>
            <person name="Daric V."/>
            <person name="Darras S."/>
        </authorList>
    </citation>
    <scope>NUCLEOTIDE SEQUENCE [LARGE SCALE GENOMIC DNA]</scope>
</reference>